<dbReference type="PANTHER" id="PTHR30087:SF0">
    <property type="entry name" value="INNER MEMBRANE PROTEIN"/>
    <property type="match status" value="1"/>
</dbReference>
<feature type="domain" description="DUF1722" evidence="1">
    <location>
        <begin position="203"/>
        <end position="320"/>
    </location>
</feature>
<reference evidence="2 3" key="1">
    <citation type="submission" date="2018-10" db="EMBL/GenBank/DDBJ databases">
        <title>Genomic Encyclopedia of Type Strains, Phase IV (KMG-IV): sequencing the most valuable type-strain genomes for metagenomic binning, comparative biology and taxonomic classification.</title>
        <authorList>
            <person name="Goeker M."/>
        </authorList>
    </citation>
    <scope>NUCLEOTIDE SEQUENCE [LARGE SCALE GENOMIC DNA]</scope>
    <source>
        <strain evidence="2 3">DSM 22228</strain>
    </source>
</reference>
<evidence type="ECO:0000313" key="3">
    <source>
        <dbReference type="Proteomes" id="UP000278542"/>
    </source>
</evidence>
<dbReference type="OrthoDB" id="495783at2"/>
<dbReference type="AlphaFoldDB" id="A0A495RJ93"/>
<dbReference type="PANTHER" id="PTHR30087">
    <property type="entry name" value="INNER MEMBRANE PROTEIN"/>
    <property type="match status" value="1"/>
</dbReference>
<dbReference type="Pfam" id="PF04463">
    <property type="entry name" value="2-thiour_desulf"/>
    <property type="match status" value="1"/>
</dbReference>
<name>A0A495RJ93_9GAMM</name>
<comment type="caution">
    <text evidence="2">The sequence shown here is derived from an EMBL/GenBank/DDBJ whole genome shotgun (WGS) entry which is preliminary data.</text>
</comment>
<dbReference type="Pfam" id="PF08349">
    <property type="entry name" value="DUF1722"/>
    <property type="match status" value="1"/>
</dbReference>
<dbReference type="InterPro" id="IPR007553">
    <property type="entry name" value="2-thiour_desulf"/>
</dbReference>
<evidence type="ECO:0000313" key="2">
    <source>
        <dbReference type="EMBL" id="RKS87612.1"/>
    </source>
</evidence>
<organism evidence="2 3">
    <name type="scientific">Orbus hercynius</name>
    <dbReference type="NCBI Taxonomy" id="593135"/>
    <lineage>
        <taxon>Bacteria</taxon>
        <taxon>Pseudomonadati</taxon>
        <taxon>Pseudomonadota</taxon>
        <taxon>Gammaproteobacteria</taxon>
        <taxon>Orbales</taxon>
        <taxon>Orbaceae</taxon>
        <taxon>Orbus</taxon>
    </lineage>
</organism>
<dbReference type="InterPro" id="IPR013560">
    <property type="entry name" value="DUF1722"/>
</dbReference>
<sequence length="333" mass="38420">MKVDIRQPTRASHNPLRIGISPCLLGDAVRYDGGHKRLPLAVETLQPYVEYQPICPEMAIGLPSPRPTLGLYQQPDFSTILRFNHGDEQNIHHKISQFCQQTIPKLRALCGYIVCGKSPSCGLANAKLLDNESHDFIALTDGVFTAQLRQHYPWMPIEDHLHLADTDVQTHFMIRIVALYRLNQLALQPLTRRALLTFHSRYKYLLLAHSQPLYRQLGPFVAQIEKWQDLTAFWCEYRGRFMQLLAQPATCENHTNALMHIQGYFNRQLPATEKQQLTEVILAYRQGKTSLREPIDYLKACLARFPDDYIADQYYLLDYPDPLLKGRDGVYKE</sequence>
<dbReference type="Proteomes" id="UP000278542">
    <property type="component" value="Unassembled WGS sequence"/>
</dbReference>
<evidence type="ECO:0000259" key="1">
    <source>
        <dbReference type="Pfam" id="PF08349"/>
    </source>
</evidence>
<dbReference type="RefSeq" id="WP_121144788.1">
    <property type="nucleotide sequence ID" value="NZ_RBWY01000001.1"/>
</dbReference>
<gene>
    <name evidence="2" type="ORF">DES39_0852</name>
</gene>
<proteinExistence type="predicted"/>
<accession>A0A495RJ93</accession>
<keyword evidence="3" id="KW-1185">Reference proteome</keyword>
<dbReference type="EMBL" id="RBWY01000001">
    <property type="protein sequence ID" value="RKS87612.1"/>
    <property type="molecule type" value="Genomic_DNA"/>
</dbReference>
<protein>
    <submittedName>
        <fullName evidence="2">Uncharacterized protein YbgA (DUF1722 family)</fullName>
    </submittedName>
</protein>